<dbReference type="GeneID" id="111136480"/>
<evidence type="ECO:0000256" key="3">
    <source>
        <dbReference type="ARBA" id="ARBA00023212"/>
    </source>
</evidence>
<dbReference type="RefSeq" id="XP_022343067.1">
    <property type="nucleotide sequence ID" value="XM_022487359.1"/>
</dbReference>
<dbReference type="InterPro" id="IPR001611">
    <property type="entry name" value="Leu-rich_rpt"/>
</dbReference>
<dbReference type="Proteomes" id="UP000694844">
    <property type="component" value="Chromosome 5"/>
</dbReference>
<feature type="region of interest" description="Disordered" evidence="4">
    <location>
        <begin position="250"/>
        <end position="317"/>
    </location>
</feature>
<keyword evidence="2" id="KW-0963">Cytoplasm</keyword>
<dbReference type="OrthoDB" id="120976at2759"/>
<keyword evidence="3" id="KW-0206">Cytoskeleton</keyword>
<dbReference type="InterPro" id="IPR052410">
    <property type="entry name" value="DRC5"/>
</dbReference>
<dbReference type="GO" id="GO:0005856">
    <property type="term" value="C:cytoskeleton"/>
    <property type="evidence" value="ECO:0007669"/>
    <property type="project" value="UniProtKB-SubCell"/>
</dbReference>
<evidence type="ECO:0000256" key="2">
    <source>
        <dbReference type="ARBA" id="ARBA00022490"/>
    </source>
</evidence>
<feature type="compositionally biased region" description="Basic and acidic residues" evidence="4">
    <location>
        <begin position="250"/>
        <end position="276"/>
    </location>
</feature>
<dbReference type="RefSeq" id="XP_022343066.1">
    <property type="nucleotide sequence ID" value="XM_022487358.1"/>
</dbReference>
<evidence type="ECO:0000313" key="5">
    <source>
        <dbReference type="Proteomes" id="UP000694844"/>
    </source>
</evidence>
<dbReference type="PANTHER" id="PTHR24107:SF18">
    <property type="match status" value="1"/>
</dbReference>
<dbReference type="SMART" id="SM00368">
    <property type="entry name" value="LRR_RI"/>
    <property type="match status" value="3"/>
</dbReference>
<evidence type="ECO:0000313" key="7">
    <source>
        <dbReference type="RefSeq" id="XP_022343067.1"/>
    </source>
</evidence>
<protein>
    <submittedName>
        <fullName evidence="6 7">Uncharacterized protein LOC111136480 isoform X1</fullName>
    </submittedName>
</protein>
<sequence length="424" mass="47736">MPKKSGKKGKGKGKKKAKKTIAGAENIVHSLLKCYERNCGLTESQISPRIKNALRACKENETVLSTFILEPVPVEKEGDLPVLLEPLIAAFRQERYIHIQDLYLWNYPMTYENMATVALLLEKGCYPLRYMEFLDCLLEGYSLQRLSRSFNICSTLTSITLDYNEFGDEGARYFCKGMEGNITLLSVSMCYCNLGVESGDILGKMLVKTAVRELYLDGNNLECKGLVSLIKVCAEQAFYESTMRAEEAARKLQEEAEKAERESKLTPQQKREREQGYRSSGLSGDEDGVSGKKKKKKKGKKKKSKEPPPPPAVGPWIHKLHVADNGIDGLAFKNELAPLKMTRILKKLIMFSNCFEELDLEKNLIGDMAAREIMEALEHRKETEKLGGCKVRVTSRIKQDTFDGIKKLGSGLKKKKKGGKKKKK</sequence>
<feature type="compositionally biased region" description="Basic residues" evidence="4">
    <location>
        <begin position="291"/>
        <end position="304"/>
    </location>
</feature>
<reference evidence="6 7" key="1">
    <citation type="submission" date="2025-04" db="UniProtKB">
        <authorList>
            <consortium name="RefSeq"/>
        </authorList>
    </citation>
    <scope>IDENTIFICATION</scope>
    <source>
        <tissue evidence="6 7">Whole sample</tissue>
    </source>
</reference>
<proteinExistence type="predicted"/>
<dbReference type="Gene3D" id="3.80.10.10">
    <property type="entry name" value="Ribonuclease Inhibitor"/>
    <property type="match status" value="1"/>
</dbReference>
<evidence type="ECO:0000256" key="1">
    <source>
        <dbReference type="ARBA" id="ARBA00004245"/>
    </source>
</evidence>
<accession>A0A8B8ET19</accession>
<dbReference type="PANTHER" id="PTHR24107">
    <property type="entry name" value="YNEIN REGULATORY COMPLEX SUBUNIT 5"/>
    <property type="match status" value="1"/>
</dbReference>
<dbReference type="AlphaFoldDB" id="A0A8B8ET19"/>
<evidence type="ECO:0000256" key="4">
    <source>
        <dbReference type="SAM" id="MobiDB-lite"/>
    </source>
</evidence>
<evidence type="ECO:0000313" key="6">
    <source>
        <dbReference type="RefSeq" id="XP_022343066.1"/>
    </source>
</evidence>
<dbReference type="InterPro" id="IPR032675">
    <property type="entry name" value="LRR_dom_sf"/>
</dbReference>
<comment type="subcellular location">
    <subcellularLocation>
        <location evidence="1">Cytoplasm</location>
        <location evidence="1">Cytoskeleton</location>
    </subcellularLocation>
</comment>
<organism evidence="5 7">
    <name type="scientific">Crassostrea virginica</name>
    <name type="common">Eastern oyster</name>
    <dbReference type="NCBI Taxonomy" id="6565"/>
    <lineage>
        <taxon>Eukaryota</taxon>
        <taxon>Metazoa</taxon>
        <taxon>Spiralia</taxon>
        <taxon>Lophotrochozoa</taxon>
        <taxon>Mollusca</taxon>
        <taxon>Bivalvia</taxon>
        <taxon>Autobranchia</taxon>
        <taxon>Pteriomorphia</taxon>
        <taxon>Ostreida</taxon>
        <taxon>Ostreoidea</taxon>
        <taxon>Ostreidae</taxon>
        <taxon>Crassostrea</taxon>
    </lineage>
</organism>
<gene>
    <name evidence="6 7" type="primary">LOC111136480</name>
</gene>
<name>A0A8B8ET19_CRAVI</name>
<dbReference type="KEGG" id="cvn:111136480"/>
<dbReference type="SUPFAM" id="SSF52047">
    <property type="entry name" value="RNI-like"/>
    <property type="match status" value="1"/>
</dbReference>
<keyword evidence="5" id="KW-1185">Reference proteome</keyword>
<dbReference type="Pfam" id="PF13516">
    <property type="entry name" value="LRR_6"/>
    <property type="match status" value="1"/>
</dbReference>